<dbReference type="CDD" id="cd01055">
    <property type="entry name" value="Nonheme_Ferritin"/>
    <property type="match status" value="1"/>
</dbReference>
<gene>
    <name evidence="11" type="ORF">CSA55_02135</name>
</gene>
<keyword evidence="6 8" id="KW-0408">Iron</keyword>
<dbReference type="InterPro" id="IPR041719">
    <property type="entry name" value="Ferritin_prok"/>
</dbReference>
<dbReference type="GO" id="GO:0042802">
    <property type="term" value="F:identical protein binding"/>
    <property type="evidence" value="ECO:0007669"/>
    <property type="project" value="UniProtKB-ARBA"/>
</dbReference>
<feature type="binding site" evidence="8">
    <location>
        <position position="94"/>
    </location>
    <ligand>
        <name>Fe cation</name>
        <dbReference type="ChEBI" id="CHEBI:24875"/>
        <label>1</label>
    </ligand>
</feature>
<evidence type="ECO:0000256" key="4">
    <source>
        <dbReference type="ARBA" id="ARBA00022723"/>
    </source>
</evidence>
<evidence type="ECO:0000256" key="7">
    <source>
        <dbReference type="ARBA" id="ARBA00048035"/>
    </source>
</evidence>
<dbReference type="GO" id="GO:0008198">
    <property type="term" value="F:ferrous iron binding"/>
    <property type="evidence" value="ECO:0007669"/>
    <property type="project" value="TreeGrafter"/>
</dbReference>
<dbReference type="InterPro" id="IPR009078">
    <property type="entry name" value="Ferritin-like_SF"/>
</dbReference>
<dbReference type="Gene3D" id="1.20.1260.10">
    <property type="match status" value="1"/>
</dbReference>
<dbReference type="Proteomes" id="UP000230914">
    <property type="component" value="Unassembled WGS sequence"/>
</dbReference>
<dbReference type="GO" id="GO:0005829">
    <property type="term" value="C:cytosol"/>
    <property type="evidence" value="ECO:0007669"/>
    <property type="project" value="TreeGrafter"/>
</dbReference>
<evidence type="ECO:0000256" key="6">
    <source>
        <dbReference type="ARBA" id="ARBA00023004"/>
    </source>
</evidence>
<dbReference type="InterPro" id="IPR012347">
    <property type="entry name" value="Ferritin-like"/>
</dbReference>
<accession>A0A2G6KC48</accession>
<dbReference type="PANTHER" id="PTHR11431:SF127">
    <property type="entry name" value="BACTERIAL NON-HEME FERRITIN"/>
    <property type="match status" value="1"/>
</dbReference>
<protein>
    <recommendedName>
        <fullName evidence="9">Ferritin</fullName>
    </recommendedName>
</protein>
<dbReference type="GO" id="GO:0004322">
    <property type="term" value="F:ferroxidase activity"/>
    <property type="evidence" value="ECO:0007669"/>
    <property type="project" value="TreeGrafter"/>
</dbReference>
<dbReference type="EMBL" id="PDSL01000035">
    <property type="protein sequence ID" value="PIE33241.1"/>
    <property type="molecule type" value="Genomic_DNA"/>
</dbReference>
<dbReference type="Pfam" id="PF00210">
    <property type="entry name" value="Ferritin"/>
    <property type="match status" value="1"/>
</dbReference>
<evidence type="ECO:0000256" key="3">
    <source>
        <dbReference type="ARBA" id="ARBA00022434"/>
    </source>
</evidence>
<dbReference type="SUPFAM" id="SSF47240">
    <property type="entry name" value="Ferritin-like"/>
    <property type="match status" value="1"/>
</dbReference>
<proteinExistence type="inferred from homology"/>
<sequence>MISETIQEALLQQLNREFYSAHLYMAMSAHCASMDFDGSAHWFRLQYQEEEQHANRIFDYLVGQDAKITIYQVDTVPDEYGTLLDVFEASLKHEQHMTAELNKLSSLALEQTDHATYNMLQWFVSEQLEEEATLRSVIAKFRLVGNDGYGQLTVDASLGNRKAN</sequence>
<dbReference type="InterPro" id="IPR001519">
    <property type="entry name" value="Ferritin"/>
</dbReference>
<evidence type="ECO:0000256" key="1">
    <source>
        <dbReference type="ARBA" id="ARBA00002485"/>
    </source>
</evidence>
<comment type="function">
    <text evidence="1">Iron-storage protein.</text>
</comment>
<evidence type="ECO:0000256" key="5">
    <source>
        <dbReference type="ARBA" id="ARBA00023002"/>
    </source>
</evidence>
<dbReference type="GO" id="GO:0008199">
    <property type="term" value="F:ferric iron binding"/>
    <property type="evidence" value="ECO:0007669"/>
    <property type="project" value="InterPro"/>
</dbReference>
<reference evidence="11 12" key="1">
    <citation type="submission" date="2017-10" db="EMBL/GenBank/DDBJ databases">
        <title>Novel microbial diversity and functional potential in the marine mammal oral microbiome.</title>
        <authorList>
            <person name="Dudek N.K."/>
            <person name="Sun C.L."/>
            <person name="Burstein D."/>
            <person name="Kantor R.S."/>
            <person name="Aliaga Goltsman D.S."/>
            <person name="Bik E.M."/>
            <person name="Thomas B.C."/>
            <person name="Banfield J.F."/>
            <person name="Relman D.A."/>
        </authorList>
    </citation>
    <scope>NUCLEOTIDE SEQUENCE [LARGE SCALE GENOMIC DNA]</scope>
    <source>
        <strain evidence="11">DOLJORAL78_61_10</strain>
    </source>
</reference>
<keyword evidence="5" id="KW-0560">Oxidoreductase</keyword>
<name>A0A2G6KC48_9ACTN</name>
<evidence type="ECO:0000256" key="8">
    <source>
        <dbReference type="PIRSR" id="PIRSR601519-1"/>
    </source>
</evidence>
<comment type="caution">
    <text evidence="11">The sequence shown here is derived from an EMBL/GenBank/DDBJ whole genome shotgun (WGS) entry which is preliminary data.</text>
</comment>
<evidence type="ECO:0000313" key="12">
    <source>
        <dbReference type="Proteomes" id="UP000230914"/>
    </source>
</evidence>
<feature type="binding site" evidence="8">
    <location>
        <position position="50"/>
    </location>
    <ligand>
        <name>Fe cation</name>
        <dbReference type="ChEBI" id="CHEBI:24875"/>
        <label>1</label>
    </ligand>
</feature>
<comment type="similarity">
    <text evidence="2">Belongs to the ferritin family. Prokaryotic subfamily.</text>
</comment>
<evidence type="ECO:0000313" key="11">
    <source>
        <dbReference type="EMBL" id="PIE33241.1"/>
    </source>
</evidence>
<dbReference type="PROSITE" id="PS50905">
    <property type="entry name" value="FERRITIN_LIKE"/>
    <property type="match status" value="1"/>
</dbReference>
<evidence type="ECO:0000259" key="10">
    <source>
        <dbReference type="PROSITE" id="PS50905"/>
    </source>
</evidence>
<dbReference type="InterPro" id="IPR008331">
    <property type="entry name" value="Ferritin_DPS_dom"/>
</dbReference>
<dbReference type="FunFam" id="1.20.1260.10:FF:000001">
    <property type="entry name" value="Non-heme ferritin"/>
    <property type="match status" value="1"/>
</dbReference>
<feature type="binding site" evidence="8">
    <location>
        <position position="53"/>
    </location>
    <ligand>
        <name>Fe cation</name>
        <dbReference type="ChEBI" id="CHEBI:24875"/>
        <label>1</label>
    </ligand>
</feature>
<dbReference type="AlphaFoldDB" id="A0A2G6KC48"/>
<organism evidence="11 12">
    <name type="scientific">Ilumatobacter coccineus</name>
    <dbReference type="NCBI Taxonomy" id="467094"/>
    <lineage>
        <taxon>Bacteria</taxon>
        <taxon>Bacillati</taxon>
        <taxon>Actinomycetota</taxon>
        <taxon>Acidimicrobiia</taxon>
        <taxon>Acidimicrobiales</taxon>
        <taxon>Ilumatobacteraceae</taxon>
        <taxon>Ilumatobacter</taxon>
    </lineage>
</organism>
<dbReference type="GO" id="GO:0006879">
    <property type="term" value="P:intracellular iron ion homeostasis"/>
    <property type="evidence" value="ECO:0007669"/>
    <property type="project" value="UniProtKB-KW"/>
</dbReference>
<feature type="binding site" evidence="8">
    <location>
        <position position="127"/>
    </location>
    <ligand>
        <name>Fe cation</name>
        <dbReference type="ChEBI" id="CHEBI:24875"/>
        <label>1</label>
    </ligand>
</feature>
<dbReference type="GO" id="GO:0006826">
    <property type="term" value="P:iron ion transport"/>
    <property type="evidence" value="ECO:0007669"/>
    <property type="project" value="InterPro"/>
</dbReference>
<keyword evidence="3 9" id="KW-0409">Iron storage</keyword>
<feature type="domain" description="Ferritin-like diiron" evidence="10">
    <location>
        <begin position="1"/>
        <end position="145"/>
    </location>
</feature>
<comment type="catalytic activity">
    <reaction evidence="7">
        <text>4 Fe(2+) + O2 + 6 H2O = 4 iron(III) oxide-hydroxide + 12 H(+)</text>
        <dbReference type="Rhea" id="RHEA:11972"/>
        <dbReference type="ChEBI" id="CHEBI:15377"/>
        <dbReference type="ChEBI" id="CHEBI:15378"/>
        <dbReference type="ChEBI" id="CHEBI:15379"/>
        <dbReference type="ChEBI" id="CHEBI:29033"/>
        <dbReference type="ChEBI" id="CHEBI:78619"/>
        <dbReference type="EC" id="1.16.3.2"/>
    </reaction>
</comment>
<dbReference type="InterPro" id="IPR009040">
    <property type="entry name" value="Ferritin-like_diiron"/>
</dbReference>
<evidence type="ECO:0000256" key="2">
    <source>
        <dbReference type="ARBA" id="ARBA00006950"/>
    </source>
</evidence>
<evidence type="ECO:0000256" key="9">
    <source>
        <dbReference type="RuleBase" id="RU361145"/>
    </source>
</evidence>
<dbReference type="PANTHER" id="PTHR11431">
    <property type="entry name" value="FERRITIN"/>
    <property type="match status" value="1"/>
</dbReference>
<keyword evidence="4 8" id="KW-0479">Metal-binding</keyword>
<feature type="binding site" evidence="8">
    <location>
        <position position="17"/>
    </location>
    <ligand>
        <name>Fe cation</name>
        <dbReference type="ChEBI" id="CHEBI:24875"/>
        <label>1</label>
    </ligand>
</feature>